<accession>A0ABQ8JMT1</accession>
<feature type="non-terminal residue" evidence="1">
    <location>
        <position position="193"/>
    </location>
</feature>
<evidence type="ECO:0000313" key="1">
    <source>
        <dbReference type="EMBL" id="KAH9423920.1"/>
    </source>
</evidence>
<evidence type="ECO:0000313" key="2">
    <source>
        <dbReference type="Proteomes" id="UP000887458"/>
    </source>
</evidence>
<protein>
    <submittedName>
        <fullName evidence="1">Uncharacterized protein</fullName>
    </submittedName>
</protein>
<comment type="caution">
    <text evidence="1">The sequence shown here is derived from an EMBL/GenBank/DDBJ whole genome shotgun (WGS) entry which is preliminary data.</text>
</comment>
<name>A0ABQ8JMT1_DERPT</name>
<organism evidence="1 2">
    <name type="scientific">Dermatophagoides pteronyssinus</name>
    <name type="common">European house dust mite</name>
    <dbReference type="NCBI Taxonomy" id="6956"/>
    <lineage>
        <taxon>Eukaryota</taxon>
        <taxon>Metazoa</taxon>
        <taxon>Ecdysozoa</taxon>
        <taxon>Arthropoda</taxon>
        <taxon>Chelicerata</taxon>
        <taxon>Arachnida</taxon>
        <taxon>Acari</taxon>
        <taxon>Acariformes</taxon>
        <taxon>Sarcoptiformes</taxon>
        <taxon>Astigmata</taxon>
        <taxon>Psoroptidia</taxon>
        <taxon>Analgoidea</taxon>
        <taxon>Pyroglyphidae</taxon>
        <taxon>Dermatophagoidinae</taxon>
        <taxon>Dermatophagoides</taxon>
    </lineage>
</organism>
<feature type="non-terminal residue" evidence="1">
    <location>
        <position position="1"/>
    </location>
</feature>
<proteinExistence type="predicted"/>
<keyword evidence="2" id="KW-1185">Reference proteome</keyword>
<sequence length="193" mass="21545">VNSSQALLRNRIKLQQQNLARSYLYHSSSLDLEPSTTSIIDHQQHRSTPTTTTTINDIITTQSSLTTTTNNITKKSKTLPRGGEEVLINGGGHYHHHHGRSRSYQKPSATRNHHYGKHLFTSSSIDVAVTSESGIKTENQSINRTAAIDLNSNKMMPFILIVVSLTRYQSHYCLGYIINNNLILTLSSCLKSL</sequence>
<reference evidence="1 2" key="1">
    <citation type="journal article" date="2018" name="J. Allergy Clin. Immunol.">
        <title>High-quality assembly of Dermatophagoides pteronyssinus genome and transcriptome reveals a wide range of novel allergens.</title>
        <authorList>
            <person name="Liu X.Y."/>
            <person name="Yang K.Y."/>
            <person name="Wang M.Q."/>
            <person name="Kwok J.S."/>
            <person name="Zeng X."/>
            <person name="Yang Z."/>
            <person name="Xiao X.J."/>
            <person name="Lau C.P."/>
            <person name="Li Y."/>
            <person name="Huang Z.M."/>
            <person name="Ba J.G."/>
            <person name="Yim A.K."/>
            <person name="Ouyang C.Y."/>
            <person name="Ngai S.M."/>
            <person name="Chan T.F."/>
            <person name="Leung E.L."/>
            <person name="Liu L."/>
            <person name="Liu Z.G."/>
            <person name="Tsui S.K."/>
        </authorList>
    </citation>
    <scope>NUCLEOTIDE SEQUENCE [LARGE SCALE GENOMIC DNA]</scope>
    <source>
        <strain evidence="1">Derp</strain>
    </source>
</reference>
<reference evidence="1 2" key="2">
    <citation type="journal article" date="2022" name="Mol. Biol. Evol.">
        <title>Comparative Genomics Reveals Insights into the Divergent Evolution of Astigmatic Mites and Household Pest Adaptations.</title>
        <authorList>
            <person name="Xiong Q."/>
            <person name="Wan A.T."/>
            <person name="Liu X."/>
            <person name="Fung C.S."/>
            <person name="Xiao X."/>
            <person name="Malainual N."/>
            <person name="Hou J."/>
            <person name="Wang L."/>
            <person name="Wang M."/>
            <person name="Yang K.Y."/>
            <person name="Cui Y."/>
            <person name="Leung E.L."/>
            <person name="Nong W."/>
            <person name="Shin S.K."/>
            <person name="Au S.W."/>
            <person name="Jeong K.Y."/>
            <person name="Chew F.T."/>
            <person name="Hui J.H."/>
            <person name="Leung T.F."/>
            <person name="Tungtrongchitr A."/>
            <person name="Zhong N."/>
            <person name="Liu Z."/>
            <person name="Tsui S.K."/>
        </authorList>
    </citation>
    <scope>NUCLEOTIDE SEQUENCE [LARGE SCALE GENOMIC DNA]</scope>
    <source>
        <strain evidence="1">Derp</strain>
    </source>
</reference>
<dbReference type="EMBL" id="NJHN03000031">
    <property type="protein sequence ID" value="KAH9423920.1"/>
    <property type="molecule type" value="Genomic_DNA"/>
</dbReference>
<dbReference type="Proteomes" id="UP000887458">
    <property type="component" value="Unassembled WGS sequence"/>
</dbReference>
<gene>
    <name evidence="1" type="ORF">DERP_005505</name>
</gene>